<keyword evidence="3" id="KW-1185">Reference proteome</keyword>
<sequence>MSTHFNTHSKVQSDEPDAHVVARHFRTGVRLLLGLSLIATVLCLAFFQKAAYLAAIPIPLLYAVLALTNYLEFRSRGSNLRSAEGADVSREEMQVDIETVGVVTLLKVLGVLAIGTFIIAASFFDWRTVGIAAAALFFIVILIQLPYLPLYFSEAERDEREKLENRT</sequence>
<dbReference type="EMBL" id="SJPX01000006">
    <property type="protein sequence ID" value="TWU46662.1"/>
    <property type="molecule type" value="Genomic_DNA"/>
</dbReference>
<accession>A0A5C6ECD4</accession>
<dbReference type="AlphaFoldDB" id="A0A5C6ECD4"/>
<gene>
    <name evidence="2" type="ORF">Poly59_56350</name>
</gene>
<reference evidence="2 3" key="1">
    <citation type="submission" date="2019-02" db="EMBL/GenBank/DDBJ databases">
        <title>Deep-cultivation of Planctomycetes and their phenomic and genomic characterization uncovers novel biology.</title>
        <authorList>
            <person name="Wiegand S."/>
            <person name="Jogler M."/>
            <person name="Boedeker C."/>
            <person name="Pinto D."/>
            <person name="Vollmers J."/>
            <person name="Rivas-Marin E."/>
            <person name="Kohn T."/>
            <person name="Peeters S.H."/>
            <person name="Heuer A."/>
            <person name="Rast P."/>
            <person name="Oberbeckmann S."/>
            <person name="Bunk B."/>
            <person name="Jeske O."/>
            <person name="Meyerdierks A."/>
            <person name="Storesund J.E."/>
            <person name="Kallscheuer N."/>
            <person name="Luecker S."/>
            <person name="Lage O.M."/>
            <person name="Pohl T."/>
            <person name="Merkel B.J."/>
            <person name="Hornburger P."/>
            <person name="Mueller R.-W."/>
            <person name="Bruemmer F."/>
            <person name="Labrenz M."/>
            <person name="Spormann A.M."/>
            <person name="Op Den Camp H."/>
            <person name="Overmann J."/>
            <person name="Amann R."/>
            <person name="Jetten M.S.M."/>
            <person name="Mascher T."/>
            <person name="Medema M.H."/>
            <person name="Devos D.P."/>
            <person name="Kaster A.-K."/>
            <person name="Ovreas L."/>
            <person name="Rohde M."/>
            <person name="Galperin M.Y."/>
            <person name="Jogler C."/>
        </authorList>
    </citation>
    <scope>NUCLEOTIDE SEQUENCE [LARGE SCALE GENOMIC DNA]</scope>
    <source>
        <strain evidence="2 3">Poly59</strain>
    </source>
</reference>
<keyword evidence="1" id="KW-0812">Transmembrane</keyword>
<protein>
    <submittedName>
        <fullName evidence="2">Uncharacterized protein</fullName>
    </submittedName>
</protein>
<feature type="transmembrane region" description="Helical" evidence="1">
    <location>
        <begin position="130"/>
        <end position="152"/>
    </location>
</feature>
<dbReference type="RefSeq" id="WP_246151955.1">
    <property type="nucleotide sequence ID" value="NZ_SJPX01000006.1"/>
</dbReference>
<keyword evidence="1" id="KW-0472">Membrane</keyword>
<feature type="transmembrane region" description="Helical" evidence="1">
    <location>
        <begin position="29"/>
        <end position="47"/>
    </location>
</feature>
<proteinExistence type="predicted"/>
<name>A0A5C6ECD4_9BACT</name>
<evidence type="ECO:0000256" key="1">
    <source>
        <dbReference type="SAM" id="Phobius"/>
    </source>
</evidence>
<evidence type="ECO:0000313" key="2">
    <source>
        <dbReference type="EMBL" id="TWU46662.1"/>
    </source>
</evidence>
<evidence type="ECO:0000313" key="3">
    <source>
        <dbReference type="Proteomes" id="UP000317977"/>
    </source>
</evidence>
<feature type="transmembrane region" description="Helical" evidence="1">
    <location>
        <begin position="100"/>
        <end position="124"/>
    </location>
</feature>
<organism evidence="2 3">
    <name type="scientific">Rubripirellula reticaptiva</name>
    <dbReference type="NCBI Taxonomy" id="2528013"/>
    <lineage>
        <taxon>Bacteria</taxon>
        <taxon>Pseudomonadati</taxon>
        <taxon>Planctomycetota</taxon>
        <taxon>Planctomycetia</taxon>
        <taxon>Pirellulales</taxon>
        <taxon>Pirellulaceae</taxon>
        <taxon>Rubripirellula</taxon>
    </lineage>
</organism>
<comment type="caution">
    <text evidence="2">The sequence shown here is derived from an EMBL/GenBank/DDBJ whole genome shotgun (WGS) entry which is preliminary data.</text>
</comment>
<dbReference type="Proteomes" id="UP000317977">
    <property type="component" value="Unassembled WGS sequence"/>
</dbReference>
<feature type="transmembrane region" description="Helical" evidence="1">
    <location>
        <begin position="53"/>
        <end position="71"/>
    </location>
</feature>
<keyword evidence="1" id="KW-1133">Transmembrane helix</keyword>